<gene>
    <name evidence="2" type="ORF">SAMN03097708_01770</name>
</gene>
<dbReference type="SUPFAM" id="SSF103515">
    <property type="entry name" value="Autotransporter"/>
    <property type="match status" value="1"/>
</dbReference>
<dbReference type="InterPro" id="IPR036709">
    <property type="entry name" value="Autotransporte_beta_dom_sf"/>
</dbReference>
<feature type="signal peptide" evidence="1">
    <location>
        <begin position="1"/>
        <end position="22"/>
    </location>
</feature>
<dbReference type="STRING" id="415747.SAMN03097708_01770"/>
<dbReference type="GO" id="GO:0005507">
    <property type="term" value="F:copper ion binding"/>
    <property type="evidence" value="ECO:0007669"/>
    <property type="project" value="InterPro"/>
</dbReference>
<protein>
    <submittedName>
        <fullName evidence="2">Copper resistance protein B</fullName>
    </submittedName>
</protein>
<feature type="chain" id="PRO_5011625873" evidence="1">
    <location>
        <begin position="23"/>
        <end position="253"/>
    </location>
</feature>
<evidence type="ECO:0000313" key="2">
    <source>
        <dbReference type="EMBL" id="SCZ59026.1"/>
    </source>
</evidence>
<accession>A0A1G5QBQ9</accession>
<dbReference type="GO" id="GO:0006878">
    <property type="term" value="P:intracellular copper ion homeostasis"/>
    <property type="evidence" value="ECO:0007669"/>
    <property type="project" value="InterPro"/>
</dbReference>
<organism evidence="2 3">
    <name type="scientific">Thiohalomonas denitrificans</name>
    <dbReference type="NCBI Taxonomy" id="415747"/>
    <lineage>
        <taxon>Bacteria</taxon>
        <taxon>Pseudomonadati</taxon>
        <taxon>Pseudomonadota</taxon>
        <taxon>Gammaproteobacteria</taxon>
        <taxon>Thiohalomonadales</taxon>
        <taxon>Thiohalomonadaceae</taxon>
        <taxon>Thiohalomonas</taxon>
    </lineage>
</organism>
<dbReference type="AlphaFoldDB" id="A0A1G5QBQ9"/>
<proteinExistence type="predicted"/>
<dbReference type="Proteomes" id="UP000199648">
    <property type="component" value="Unassembled WGS sequence"/>
</dbReference>
<reference evidence="2 3" key="1">
    <citation type="submission" date="2016-10" db="EMBL/GenBank/DDBJ databases">
        <authorList>
            <person name="de Groot N.N."/>
        </authorList>
    </citation>
    <scope>NUCLEOTIDE SEQUENCE [LARGE SCALE GENOMIC DNA]</scope>
    <source>
        <strain evidence="2 3">HLD2</strain>
    </source>
</reference>
<evidence type="ECO:0000256" key="1">
    <source>
        <dbReference type="SAM" id="SignalP"/>
    </source>
</evidence>
<evidence type="ECO:0000313" key="3">
    <source>
        <dbReference type="Proteomes" id="UP000199648"/>
    </source>
</evidence>
<keyword evidence="3" id="KW-1185">Reference proteome</keyword>
<keyword evidence="1" id="KW-0732">Signal</keyword>
<dbReference type="GO" id="GO:0009279">
    <property type="term" value="C:cell outer membrane"/>
    <property type="evidence" value="ECO:0007669"/>
    <property type="project" value="InterPro"/>
</dbReference>
<dbReference type="EMBL" id="FMWD01000005">
    <property type="protein sequence ID" value="SCZ59026.1"/>
    <property type="molecule type" value="Genomic_DNA"/>
</dbReference>
<dbReference type="InterPro" id="IPR007939">
    <property type="entry name" value="Cu-R_B_prcur"/>
</dbReference>
<name>A0A1G5QBQ9_9GAMM</name>
<sequence length="253" mass="28586">MNSNWMTRLAGALLLFPFLSVAADQERDKEGWPSPVHDDIAVGSVLFDRLEYAWGDNEDTLDWEIQGWYGGDYHRLWVKAEGEDVRSGGDGGEAELELLYGRMISPFWDLQAGIGQQHIYGPGPDHDRTYATVGLQGLAPYYFEMDPSLQVSEEGDASASLEAEYELLFTQRLILQPRFSTAYAFDEVEEFGIGEGFNFVQAGLRLRYEFTRKLAPYIGVSWRRALGDTADLMEAEGEDDEHTSLVAGIRMWF</sequence>
<dbReference type="Pfam" id="PF05275">
    <property type="entry name" value="CopB"/>
    <property type="match status" value="1"/>
</dbReference>